<evidence type="ECO:0000256" key="1">
    <source>
        <dbReference type="ARBA" id="ARBA00012528"/>
    </source>
</evidence>
<dbReference type="Gene3D" id="3.30.70.270">
    <property type="match status" value="1"/>
</dbReference>
<dbReference type="SUPFAM" id="SSF55073">
    <property type="entry name" value="Nucleotide cyclase"/>
    <property type="match status" value="1"/>
</dbReference>
<dbReference type="RefSeq" id="WP_080915563.1">
    <property type="nucleotide sequence ID" value="NZ_CP020472.1"/>
</dbReference>
<feature type="transmembrane region" description="Helical" evidence="3">
    <location>
        <begin position="90"/>
        <end position="110"/>
    </location>
</feature>
<proteinExistence type="predicted"/>
<dbReference type="InterPro" id="IPR000160">
    <property type="entry name" value="GGDEF_dom"/>
</dbReference>
<dbReference type="EC" id="2.7.7.65" evidence="1"/>
<feature type="transmembrane region" description="Helical" evidence="3">
    <location>
        <begin position="116"/>
        <end position="132"/>
    </location>
</feature>
<dbReference type="NCBIfam" id="TIGR00254">
    <property type="entry name" value="GGDEF"/>
    <property type="match status" value="1"/>
</dbReference>
<feature type="domain" description="GGDEF" evidence="4">
    <location>
        <begin position="250"/>
        <end position="382"/>
    </location>
</feature>
<evidence type="ECO:0000256" key="2">
    <source>
        <dbReference type="ARBA" id="ARBA00034247"/>
    </source>
</evidence>
<dbReference type="InterPro" id="IPR043128">
    <property type="entry name" value="Rev_trsase/Diguanyl_cyclase"/>
</dbReference>
<comment type="catalytic activity">
    <reaction evidence="2">
        <text>2 GTP = 3',3'-c-di-GMP + 2 diphosphate</text>
        <dbReference type="Rhea" id="RHEA:24898"/>
        <dbReference type="ChEBI" id="CHEBI:33019"/>
        <dbReference type="ChEBI" id="CHEBI:37565"/>
        <dbReference type="ChEBI" id="CHEBI:58805"/>
        <dbReference type="EC" id="2.7.7.65"/>
    </reaction>
</comment>
<feature type="transmembrane region" description="Helical" evidence="3">
    <location>
        <begin position="29"/>
        <end position="47"/>
    </location>
</feature>
<dbReference type="PANTHER" id="PTHR45138:SF9">
    <property type="entry name" value="DIGUANYLATE CYCLASE DGCM-RELATED"/>
    <property type="match status" value="1"/>
</dbReference>
<dbReference type="PROSITE" id="PS50887">
    <property type="entry name" value="GGDEF"/>
    <property type="match status" value="1"/>
</dbReference>
<sequence>MFDFILRPFHQKLTGFSLLRFKHYHVHQVMLPYSGFLLSVIPIYLLFGLLDYQHLTEHAWVATLSRVFLSILCIVVLITLRRYASKYLELAELFLVLTVYMSIITIGKLAMTQGNFDYQSGGVLVMVYIGALSRMPFKLSLFGLSLMLLSYLLIIAPDRIGQDYGEELDRISIFFAVFLISLVASLRRDSETRKSFQQFSQIRSQQLRLRASQKKLALQTVTDPLTELKNRLYLTKNGPQIEQSAQHTNKPLSVLMIDIDNFKSINDTYGHQVGDNVIYGVAQIIRQHCGRYTGMNVRYGGEEFLSVFQCFNEQQLCQIAEKILDDVPKLYWPNTNLRVTISIGASIDVKQRWDLNELVSHGDKALYLAKQNGKNQIQLITQ</sequence>
<evidence type="ECO:0000256" key="3">
    <source>
        <dbReference type="SAM" id="Phobius"/>
    </source>
</evidence>
<keyword evidence="6" id="KW-1185">Reference proteome</keyword>
<feature type="transmembrane region" description="Helical" evidence="3">
    <location>
        <begin position="168"/>
        <end position="186"/>
    </location>
</feature>
<dbReference type="EMBL" id="CP020472">
    <property type="protein sequence ID" value="ARD22123.1"/>
    <property type="molecule type" value="Genomic_DNA"/>
</dbReference>
<accession>A0ABM6JK25</accession>
<keyword evidence="3" id="KW-0472">Membrane</keyword>
<organism evidence="5 6">
    <name type="scientific">Shewanella japonica</name>
    <dbReference type="NCBI Taxonomy" id="93973"/>
    <lineage>
        <taxon>Bacteria</taxon>
        <taxon>Pseudomonadati</taxon>
        <taxon>Pseudomonadota</taxon>
        <taxon>Gammaproteobacteria</taxon>
        <taxon>Alteromonadales</taxon>
        <taxon>Shewanellaceae</taxon>
        <taxon>Shewanella</taxon>
    </lineage>
</organism>
<evidence type="ECO:0000313" key="5">
    <source>
        <dbReference type="EMBL" id="ARD22123.1"/>
    </source>
</evidence>
<feature type="transmembrane region" description="Helical" evidence="3">
    <location>
        <begin position="59"/>
        <end position="78"/>
    </location>
</feature>
<dbReference type="Proteomes" id="UP000191820">
    <property type="component" value="Chromosome"/>
</dbReference>
<dbReference type="InterPro" id="IPR029787">
    <property type="entry name" value="Nucleotide_cyclase"/>
</dbReference>
<dbReference type="InterPro" id="IPR050469">
    <property type="entry name" value="Diguanylate_Cyclase"/>
</dbReference>
<dbReference type="CDD" id="cd01949">
    <property type="entry name" value="GGDEF"/>
    <property type="match status" value="1"/>
</dbReference>
<evidence type="ECO:0000313" key="6">
    <source>
        <dbReference type="Proteomes" id="UP000191820"/>
    </source>
</evidence>
<keyword evidence="3" id="KW-0812">Transmembrane</keyword>
<name>A0ABM6JK25_9GAMM</name>
<feature type="transmembrane region" description="Helical" evidence="3">
    <location>
        <begin position="139"/>
        <end position="156"/>
    </location>
</feature>
<dbReference type="PANTHER" id="PTHR45138">
    <property type="entry name" value="REGULATORY COMPONENTS OF SENSORY TRANSDUCTION SYSTEM"/>
    <property type="match status" value="1"/>
</dbReference>
<evidence type="ECO:0000259" key="4">
    <source>
        <dbReference type="PROSITE" id="PS50887"/>
    </source>
</evidence>
<protein>
    <recommendedName>
        <fullName evidence="1">diguanylate cyclase</fullName>
        <ecNumber evidence="1">2.7.7.65</ecNumber>
    </recommendedName>
</protein>
<gene>
    <name evidence="5" type="ORF">SJ2017_1815</name>
</gene>
<reference evidence="5 6" key="1">
    <citation type="submission" date="2017-03" db="EMBL/GenBank/DDBJ databases">
        <title>Genome sequencing of Shewanella japonica KCTC 22435.</title>
        <authorList>
            <person name="Kim K.M."/>
        </authorList>
    </citation>
    <scope>NUCLEOTIDE SEQUENCE [LARGE SCALE GENOMIC DNA]</scope>
    <source>
        <strain evidence="5 6">KCTC 22435</strain>
    </source>
</reference>
<keyword evidence="3" id="KW-1133">Transmembrane helix</keyword>
<dbReference type="SMART" id="SM00267">
    <property type="entry name" value="GGDEF"/>
    <property type="match status" value="1"/>
</dbReference>
<dbReference type="Pfam" id="PF00990">
    <property type="entry name" value="GGDEF"/>
    <property type="match status" value="1"/>
</dbReference>